<dbReference type="STRING" id="34508.A0A4U8UI78"/>
<dbReference type="EMBL" id="AZBU02000001">
    <property type="protein sequence ID" value="TMS32564.1"/>
    <property type="molecule type" value="Genomic_DNA"/>
</dbReference>
<evidence type="ECO:0000256" key="2">
    <source>
        <dbReference type="SAM" id="Phobius"/>
    </source>
</evidence>
<dbReference type="PROSITE" id="PS00571">
    <property type="entry name" value="AMIDASES"/>
    <property type="match status" value="1"/>
</dbReference>
<reference evidence="4 5" key="2">
    <citation type="journal article" date="2019" name="G3 (Bethesda)">
        <title>Hybrid Assembly of the Genome of the Entomopathogenic Nematode Steinernema carpocapsae Identifies the X-Chromosome.</title>
        <authorList>
            <person name="Serra L."/>
            <person name="Macchietto M."/>
            <person name="Macias-Munoz A."/>
            <person name="McGill C.J."/>
            <person name="Rodriguez I.M."/>
            <person name="Rodriguez B."/>
            <person name="Murad R."/>
            <person name="Mortazavi A."/>
        </authorList>
    </citation>
    <scope>NUCLEOTIDE SEQUENCE [LARGE SCALE GENOMIC DNA]</scope>
    <source>
        <strain evidence="4 5">ALL</strain>
    </source>
</reference>
<dbReference type="Pfam" id="PF01425">
    <property type="entry name" value="Amidase"/>
    <property type="match status" value="1"/>
</dbReference>
<evidence type="ECO:0000313" key="5">
    <source>
        <dbReference type="Proteomes" id="UP000298663"/>
    </source>
</evidence>
<comment type="caution">
    <text evidence="4">The sequence shown here is derived from an EMBL/GenBank/DDBJ whole genome shotgun (WGS) entry which is preliminary data.</text>
</comment>
<dbReference type="OrthoDB" id="6428749at2759"/>
<reference evidence="4 5" key="1">
    <citation type="journal article" date="2015" name="Genome Biol.">
        <title>Comparative genomics of Steinernema reveals deeply conserved gene regulatory networks.</title>
        <authorList>
            <person name="Dillman A.R."/>
            <person name="Macchietto M."/>
            <person name="Porter C.F."/>
            <person name="Rogers A."/>
            <person name="Williams B."/>
            <person name="Antoshechkin I."/>
            <person name="Lee M.M."/>
            <person name="Goodwin Z."/>
            <person name="Lu X."/>
            <person name="Lewis E.E."/>
            <person name="Goodrich-Blair H."/>
            <person name="Stock S.P."/>
            <person name="Adams B.J."/>
            <person name="Sternberg P.W."/>
            <person name="Mortazavi A."/>
        </authorList>
    </citation>
    <scope>NUCLEOTIDE SEQUENCE [LARGE SCALE GENOMIC DNA]</scope>
    <source>
        <strain evidence="4 5">ALL</strain>
    </source>
</reference>
<name>A0A4U8UI78_STECR</name>
<comment type="similarity">
    <text evidence="1">Belongs to the amidase family.</text>
</comment>
<dbReference type="SUPFAM" id="SSF75304">
    <property type="entry name" value="Amidase signature (AS) enzymes"/>
    <property type="match status" value="1"/>
</dbReference>
<dbReference type="GO" id="GO:0012505">
    <property type="term" value="C:endomembrane system"/>
    <property type="evidence" value="ECO:0007669"/>
    <property type="project" value="TreeGrafter"/>
</dbReference>
<gene>
    <name evidence="4" type="ORF">L596_000385</name>
</gene>
<sequence>MCVYGTVSIAESFVRMAPSYTWLCVDKTLRLLRRKGVTPAPRLSSKGVSAAAAAAKGDSAAADRAHSCGIGSSFISETNLWETMNHFIYALLRATSYLYFMLVNAVFTVLNFFKPRHIVPRPTNRILFLSATKLAEKIRDGELKSLEVINAYIARIEEVNGIINAMVYPNFDNARKEAESVDQFLGGLDKNSDDFKNLQNTKPILGVPFTLKDCIKVKGMKCSIGVPARVNFVADEDAVFVKQLKDAGGIVLGTTNVSELAMWMESNNHVHGITNNPYDSRRNPGGSSGGEGALIAAAGSVIGIGSDIGGSIRMPSFFSGIFGFKNTQFLIDRTGHEPEGFTEGGLRNEMHVVGPMCRYIEDIPLMMKIGNPEKCKELKIDEPLDLSNIRVYYMEGIDSLVMEPLHCDIMEKLRKSVHYLESECQMTSFKVDFPEMKSGFGFWVTDLEAPGRPSFAQMATNFHGEVNLLSELGKNLIGRSEHTMAVIIGGLIEKFSIHSDEKELRRIHEKMRTELHSLLAENAVLLFPGFSFPAQFHHQALWTGCNISYTSIFNSMGLPSFAVPTGLNKEGLPTGVQVVGAPNSDALLLAVGRKLDKAFGGWTAPGLGLH</sequence>
<feature type="domain" description="Amidase" evidence="3">
    <location>
        <begin position="147"/>
        <end position="589"/>
    </location>
</feature>
<protein>
    <recommendedName>
        <fullName evidence="3">Amidase domain-containing protein</fullName>
    </recommendedName>
</protein>
<keyword evidence="2" id="KW-1133">Transmembrane helix</keyword>
<organism evidence="4 5">
    <name type="scientific">Steinernema carpocapsae</name>
    <name type="common">Entomopathogenic nematode</name>
    <dbReference type="NCBI Taxonomy" id="34508"/>
    <lineage>
        <taxon>Eukaryota</taxon>
        <taxon>Metazoa</taxon>
        <taxon>Ecdysozoa</taxon>
        <taxon>Nematoda</taxon>
        <taxon>Chromadorea</taxon>
        <taxon>Rhabditida</taxon>
        <taxon>Tylenchina</taxon>
        <taxon>Panagrolaimomorpha</taxon>
        <taxon>Strongyloidoidea</taxon>
        <taxon>Steinernematidae</taxon>
        <taxon>Steinernema</taxon>
    </lineage>
</organism>
<keyword evidence="5" id="KW-1185">Reference proteome</keyword>
<keyword evidence="2" id="KW-0812">Transmembrane</keyword>
<accession>A0A4U8UI78</accession>
<dbReference type="InterPro" id="IPR052739">
    <property type="entry name" value="FAAH2"/>
</dbReference>
<feature type="transmembrane region" description="Helical" evidence="2">
    <location>
        <begin position="87"/>
        <end position="113"/>
    </location>
</feature>
<dbReference type="Gene3D" id="3.90.1300.10">
    <property type="entry name" value="Amidase signature (AS) domain"/>
    <property type="match status" value="1"/>
</dbReference>
<dbReference type="Proteomes" id="UP000298663">
    <property type="component" value="Unassembled WGS sequence"/>
</dbReference>
<dbReference type="InterPro" id="IPR036928">
    <property type="entry name" value="AS_sf"/>
</dbReference>
<dbReference type="AlphaFoldDB" id="A0A4U8UI78"/>
<evidence type="ECO:0000313" key="4">
    <source>
        <dbReference type="EMBL" id="TMS32564.1"/>
    </source>
</evidence>
<dbReference type="InterPro" id="IPR023631">
    <property type="entry name" value="Amidase_dom"/>
</dbReference>
<evidence type="ECO:0000259" key="3">
    <source>
        <dbReference type="Pfam" id="PF01425"/>
    </source>
</evidence>
<dbReference type="InterPro" id="IPR020556">
    <property type="entry name" value="Amidase_CS"/>
</dbReference>
<keyword evidence="2" id="KW-0472">Membrane</keyword>
<evidence type="ECO:0000256" key="1">
    <source>
        <dbReference type="ARBA" id="ARBA00009199"/>
    </source>
</evidence>
<dbReference type="PANTHER" id="PTHR43372">
    <property type="entry name" value="FATTY-ACID AMIDE HYDROLASE"/>
    <property type="match status" value="1"/>
</dbReference>
<proteinExistence type="inferred from homology"/>
<dbReference type="PANTHER" id="PTHR43372:SF4">
    <property type="entry name" value="FATTY-ACID AMIDE HYDROLASE 2"/>
    <property type="match status" value="1"/>
</dbReference>